<reference evidence="3 4" key="1">
    <citation type="submission" date="2017-09" db="EMBL/GenBank/DDBJ databases">
        <title>Depth-based differentiation of microbial function through sediment-hosted aquifers and enrichment of novel symbionts in the deep terrestrial subsurface.</title>
        <authorList>
            <person name="Probst A.J."/>
            <person name="Ladd B."/>
            <person name="Jarett J.K."/>
            <person name="Geller-Mcgrath D.E."/>
            <person name="Sieber C.M."/>
            <person name="Emerson J.B."/>
            <person name="Anantharaman K."/>
            <person name="Thomas B.C."/>
            <person name="Malmstrom R."/>
            <person name="Stieglmeier M."/>
            <person name="Klingl A."/>
            <person name="Woyke T."/>
            <person name="Ryan C.M."/>
            <person name="Banfield J.F."/>
        </authorList>
    </citation>
    <scope>NUCLEOTIDE SEQUENCE [LARGE SCALE GENOMIC DNA]</scope>
    <source>
        <strain evidence="3">CG23_combo_of_CG06-09_8_20_14_all_40_14</strain>
    </source>
</reference>
<dbReference type="EMBL" id="PCQY01000001">
    <property type="protein sequence ID" value="PIP04889.1"/>
    <property type="molecule type" value="Genomic_DNA"/>
</dbReference>
<feature type="region of interest" description="Disordered" evidence="1">
    <location>
        <begin position="26"/>
        <end position="47"/>
    </location>
</feature>
<evidence type="ECO:0000256" key="2">
    <source>
        <dbReference type="SAM" id="Phobius"/>
    </source>
</evidence>
<proteinExistence type="predicted"/>
<evidence type="ECO:0000313" key="3">
    <source>
        <dbReference type="EMBL" id="PIP04889.1"/>
    </source>
</evidence>
<feature type="compositionally biased region" description="Polar residues" evidence="1">
    <location>
        <begin position="8"/>
        <end position="17"/>
    </location>
</feature>
<feature type="compositionally biased region" description="Pro residues" evidence="1">
    <location>
        <begin position="36"/>
        <end position="47"/>
    </location>
</feature>
<dbReference type="Proteomes" id="UP000231388">
    <property type="component" value="Unassembled WGS sequence"/>
</dbReference>
<keyword evidence="2" id="KW-1133">Transmembrane helix</keyword>
<protein>
    <submittedName>
        <fullName evidence="3">Uncharacterized protein</fullName>
    </submittedName>
</protein>
<evidence type="ECO:0000256" key="1">
    <source>
        <dbReference type="SAM" id="MobiDB-lite"/>
    </source>
</evidence>
<organism evidence="3 4">
    <name type="scientific">candidate division WWE3 bacterium CG23_combo_of_CG06-09_8_20_14_all_40_14</name>
    <dbReference type="NCBI Taxonomy" id="1975095"/>
    <lineage>
        <taxon>Bacteria</taxon>
        <taxon>Katanobacteria</taxon>
    </lineage>
</organism>
<comment type="caution">
    <text evidence="3">The sequence shown here is derived from an EMBL/GenBank/DDBJ whole genome shotgun (WGS) entry which is preliminary data.</text>
</comment>
<keyword evidence="2" id="KW-0812">Transmembrane</keyword>
<dbReference type="AlphaFoldDB" id="A0A2G9XD41"/>
<feature type="transmembrane region" description="Helical" evidence="2">
    <location>
        <begin position="57"/>
        <end position="79"/>
    </location>
</feature>
<feature type="region of interest" description="Disordered" evidence="1">
    <location>
        <begin position="1"/>
        <end position="20"/>
    </location>
</feature>
<name>A0A2G9XD41_UNCKA</name>
<evidence type="ECO:0000313" key="4">
    <source>
        <dbReference type="Proteomes" id="UP000231388"/>
    </source>
</evidence>
<accession>A0A2G9XD41</accession>
<sequence length="177" mass="18554">MEYAEVANENTPASVQVETAPIPAPATPLKIAQDAPPSPPVGPAPGISPLPKEPNKLLPIILIIVAVIVLLGGVVLFLWQRNRALNTKNVEEEAVYTEEPLPMVSPDVAPAPPVLPVGEPAQKEPDVKEDAALIRDALAKKHSAGVLDVSLGVKEITAEYAAGSVKFAGEDGGGWWL</sequence>
<keyword evidence="2" id="KW-0472">Membrane</keyword>
<gene>
    <name evidence="3" type="ORF">COX53_00090</name>
</gene>
<feature type="non-terminal residue" evidence="3">
    <location>
        <position position="177"/>
    </location>
</feature>